<dbReference type="Pfam" id="PF00651">
    <property type="entry name" value="BTB"/>
    <property type="match status" value="1"/>
</dbReference>
<dbReference type="SUPFAM" id="SSF54695">
    <property type="entry name" value="POZ domain"/>
    <property type="match status" value="1"/>
</dbReference>
<dbReference type="Pfam" id="PF03000">
    <property type="entry name" value="NPH3"/>
    <property type="match status" value="1"/>
</dbReference>
<proteinExistence type="inferred from homology"/>
<evidence type="ECO:0000259" key="4">
    <source>
        <dbReference type="PROSITE" id="PS50097"/>
    </source>
</evidence>
<comment type="pathway">
    <text evidence="1">Protein modification; protein ubiquitination.</text>
</comment>
<comment type="caution">
    <text evidence="6">The sequence shown here is derived from an EMBL/GenBank/DDBJ whole genome shotgun (WGS) entry which is preliminary data.</text>
</comment>
<dbReference type="InterPro" id="IPR000210">
    <property type="entry name" value="BTB/POZ_dom"/>
</dbReference>
<sequence length="786" mass="86754">MATKVRAEGLARGAKEASRRDLFVVPKRLSRGPSTWCANMLWRGAKETEPWAEHLTCKHALARGQRSGAMEKRRQVDCSCHGPKNKRNMLTLGVDPMQHYDGASTWVQAATWHGANGSQRHLDMAVLKIKKAGRVTRSKNLRKLKRVAKAITKNEKAWTTAATAGTESSSSTLANQETMASMTIGSKPETFQLEGQTWKCLNELSSDVVIEVGEMTFYLHKFPLLNRSGLLRKAISEFRGGGGGGGEGKDSSCILQLHDIPGGAKAFELVAKFCYDVRIELNALNVVSLRCAAEHLCMTEDLAGGNLIFQTEKFLDQIFASWKDSTKALEACESVLPQAEDLQIVSRCINSLASKACADSTVFGCPAAAKTPDEGVPAWNGIVPAKTSSSASISDWWYEDVLFLSLPLFKRLILAMEAKGMKPESIAGALMFYAKRFLPGLSRNLSFRAVSAQGEPVSAPSESDQRVFIEEIVDLLPMRKGVTTSTFLLNMLRTAMILRASASCRENLERRIGSQLDEATLEDILIPNLGYSVETLYDIDCVQRILDHFMQIDQSPAVALSGVVDEAQLVPGASSPALTPLTTVAKLVDGYLAEVSTDVNLKPPKFMALTAAVPDYGRPLDDGIYRAVDIYLKSHPWLTEAEKEQLCRLMNCQKLSLEACTHAAQNERLPLRVIVQVLFFEQLRLRTSVASWFFVSDNLENPPNAARVTQASLLLQKTTSRATRAEVVDAQRRESERNVDVRQRIIDLEKECLGMKKEIEKLGKPKAAAWSIFARMKPKPRKEANC</sequence>
<name>A0A8J5H122_ZINOF</name>
<feature type="domain" description="BTB" evidence="4">
    <location>
        <begin position="206"/>
        <end position="283"/>
    </location>
</feature>
<dbReference type="AlphaFoldDB" id="A0A8J5H122"/>
<evidence type="ECO:0000256" key="3">
    <source>
        <dbReference type="PROSITE-ProRule" id="PRU00982"/>
    </source>
</evidence>
<dbReference type="EMBL" id="JACMSC010000006">
    <property type="protein sequence ID" value="KAG6517753.1"/>
    <property type="molecule type" value="Genomic_DNA"/>
</dbReference>
<dbReference type="UniPathway" id="UPA00143"/>
<dbReference type="PANTHER" id="PTHR32370">
    <property type="entry name" value="OS12G0117600 PROTEIN"/>
    <property type="match status" value="1"/>
</dbReference>
<protein>
    <recommendedName>
        <fullName evidence="8">BTB/POZ domain-containing protein</fullName>
    </recommendedName>
</protein>
<dbReference type="InterPro" id="IPR027356">
    <property type="entry name" value="NPH3_dom"/>
</dbReference>
<comment type="similarity">
    <text evidence="3">Belongs to the NPH3 family.</text>
</comment>
<evidence type="ECO:0000313" key="6">
    <source>
        <dbReference type="EMBL" id="KAG6517753.1"/>
    </source>
</evidence>
<evidence type="ECO:0000256" key="1">
    <source>
        <dbReference type="ARBA" id="ARBA00004906"/>
    </source>
</evidence>
<dbReference type="GO" id="GO:0016567">
    <property type="term" value="P:protein ubiquitination"/>
    <property type="evidence" value="ECO:0007669"/>
    <property type="project" value="UniProtKB-UniPathway"/>
</dbReference>
<evidence type="ECO:0000259" key="5">
    <source>
        <dbReference type="PROSITE" id="PS51649"/>
    </source>
</evidence>
<keyword evidence="2" id="KW-0833">Ubl conjugation pathway</keyword>
<reference evidence="6 7" key="1">
    <citation type="submission" date="2020-08" db="EMBL/GenBank/DDBJ databases">
        <title>Plant Genome Project.</title>
        <authorList>
            <person name="Zhang R.-G."/>
        </authorList>
    </citation>
    <scope>NUCLEOTIDE SEQUENCE [LARGE SCALE GENOMIC DNA]</scope>
    <source>
        <tissue evidence="6">Rhizome</tissue>
    </source>
</reference>
<dbReference type="Proteomes" id="UP000734854">
    <property type="component" value="Unassembled WGS sequence"/>
</dbReference>
<dbReference type="Gene3D" id="3.30.710.10">
    <property type="entry name" value="Potassium Channel Kv1.1, Chain A"/>
    <property type="match status" value="1"/>
</dbReference>
<dbReference type="InterPro" id="IPR043454">
    <property type="entry name" value="NPH3/RPT2-like"/>
</dbReference>
<dbReference type="PROSITE" id="PS51649">
    <property type="entry name" value="NPH3"/>
    <property type="match status" value="1"/>
</dbReference>
<feature type="domain" description="NPH3" evidence="5">
    <location>
        <begin position="395"/>
        <end position="684"/>
    </location>
</feature>
<dbReference type="InterPro" id="IPR011333">
    <property type="entry name" value="SKP1/BTB/POZ_sf"/>
</dbReference>
<gene>
    <name evidence="6" type="ORF">ZIOFF_021151</name>
</gene>
<evidence type="ECO:0008006" key="8">
    <source>
        <dbReference type="Google" id="ProtNLM"/>
    </source>
</evidence>
<evidence type="ECO:0000313" key="7">
    <source>
        <dbReference type="Proteomes" id="UP000734854"/>
    </source>
</evidence>
<accession>A0A8J5H122</accession>
<evidence type="ECO:0000256" key="2">
    <source>
        <dbReference type="ARBA" id="ARBA00022786"/>
    </source>
</evidence>
<dbReference type="PROSITE" id="PS50097">
    <property type="entry name" value="BTB"/>
    <property type="match status" value="1"/>
</dbReference>
<keyword evidence="7" id="KW-1185">Reference proteome</keyword>
<organism evidence="6 7">
    <name type="scientific">Zingiber officinale</name>
    <name type="common">Ginger</name>
    <name type="synonym">Amomum zingiber</name>
    <dbReference type="NCBI Taxonomy" id="94328"/>
    <lineage>
        <taxon>Eukaryota</taxon>
        <taxon>Viridiplantae</taxon>
        <taxon>Streptophyta</taxon>
        <taxon>Embryophyta</taxon>
        <taxon>Tracheophyta</taxon>
        <taxon>Spermatophyta</taxon>
        <taxon>Magnoliopsida</taxon>
        <taxon>Liliopsida</taxon>
        <taxon>Zingiberales</taxon>
        <taxon>Zingiberaceae</taxon>
        <taxon>Zingiber</taxon>
    </lineage>
</organism>